<dbReference type="SUPFAM" id="SSF55729">
    <property type="entry name" value="Acyl-CoA N-acyltransferases (Nat)"/>
    <property type="match status" value="1"/>
</dbReference>
<dbReference type="InterPro" id="IPR050680">
    <property type="entry name" value="YpeA/RimI_acetyltransf"/>
</dbReference>
<feature type="region of interest" description="Disordered" evidence="3">
    <location>
        <begin position="136"/>
        <end position="181"/>
    </location>
</feature>
<evidence type="ECO:0000259" key="4">
    <source>
        <dbReference type="PROSITE" id="PS51186"/>
    </source>
</evidence>
<dbReference type="AlphaFoldDB" id="A0AAU2ADW7"/>
<dbReference type="PROSITE" id="PS51186">
    <property type="entry name" value="GNAT"/>
    <property type="match status" value="1"/>
</dbReference>
<dbReference type="InterPro" id="IPR000182">
    <property type="entry name" value="GNAT_dom"/>
</dbReference>
<accession>A0AAU2ADW7</accession>
<feature type="compositionally biased region" description="Basic and acidic residues" evidence="3">
    <location>
        <begin position="142"/>
        <end position="157"/>
    </location>
</feature>
<evidence type="ECO:0000256" key="3">
    <source>
        <dbReference type="SAM" id="MobiDB-lite"/>
    </source>
</evidence>
<sequence>MLRVERVGDENWAALKAVRLRALEVDADAFGATLAEESARDEVFWRRRILVGDWFLARAPEEAVGVVALVAPPAPSGDERQLDAMWVAPSWRGRGVGEALIDAAVEHAARRGAASVSLTVVDGNTAARDLYLRMGFQPTGERSPRPRDPGRTHERFRLTLNAQFSTPAPSSPSSSTPTTIR</sequence>
<organism evidence="5">
    <name type="scientific">Streptomyces sp. NBC_00093</name>
    <dbReference type="NCBI Taxonomy" id="2975649"/>
    <lineage>
        <taxon>Bacteria</taxon>
        <taxon>Bacillati</taxon>
        <taxon>Actinomycetota</taxon>
        <taxon>Actinomycetes</taxon>
        <taxon>Kitasatosporales</taxon>
        <taxon>Streptomycetaceae</taxon>
        <taxon>Streptomyces</taxon>
    </lineage>
</organism>
<feature type="compositionally biased region" description="Low complexity" evidence="3">
    <location>
        <begin position="165"/>
        <end position="181"/>
    </location>
</feature>
<dbReference type="Gene3D" id="3.40.630.30">
    <property type="match status" value="1"/>
</dbReference>
<keyword evidence="1" id="KW-0808">Transferase</keyword>
<reference evidence="5" key="1">
    <citation type="submission" date="2022-10" db="EMBL/GenBank/DDBJ databases">
        <title>The complete genomes of actinobacterial strains from the NBC collection.</title>
        <authorList>
            <person name="Joergensen T.S."/>
            <person name="Alvarez Arevalo M."/>
            <person name="Sterndorff E.B."/>
            <person name="Faurdal D."/>
            <person name="Vuksanovic O."/>
            <person name="Mourched A.-S."/>
            <person name="Charusanti P."/>
            <person name="Shaw S."/>
            <person name="Blin K."/>
            <person name="Weber T."/>
        </authorList>
    </citation>
    <scope>NUCLEOTIDE SEQUENCE</scope>
    <source>
        <strain evidence="5">NBC_00093</strain>
    </source>
</reference>
<evidence type="ECO:0000313" key="5">
    <source>
        <dbReference type="EMBL" id="WTT22420.1"/>
    </source>
</evidence>
<gene>
    <name evidence="5" type="ORF">OHA22_46175</name>
</gene>
<dbReference type="InterPro" id="IPR016181">
    <property type="entry name" value="Acyl_CoA_acyltransferase"/>
</dbReference>
<feature type="domain" description="N-acetyltransferase" evidence="4">
    <location>
        <begin position="2"/>
        <end position="161"/>
    </location>
</feature>
<evidence type="ECO:0000256" key="2">
    <source>
        <dbReference type="ARBA" id="ARBA00023315"/>
    </source>
</evidence>
<name>A0AAU2ADW7_9ACTN</name>
<dbReference type="Pfam" id="PF00583">
    <property type="entry name" value="Acetyltransf_1"/>
    <property type="match status" value="1"/>
</dbReference>
<dbReference type="EMBL" id="CP108222">
    <property type="protein sequence ID" value="WTT22420.1"/>
    <property type="molecule type" value="Genomic_DNA"/>
</dbReference>
<dbReference type="CDD" id="cd04301">
    <property type="entry name" value="NAT_SF"/>
    <property type="match status" value="1"/>
</dbReference>
<dbReference type="PANTHER" id="PTHR43420">
    <property type="entry name" value="ACETYLTRANSFERASE"/>
    <property type="match status" value="1"/>
</dbReference>
<protein>
    <submittedName>
        <fullName evidence="5">GNAT family N-acetyltransferase</fullName>
    </submittedName>
</protein>
<evidence type="ECO:0000256" key="1">
    <source>
        <dbReference type="ARBA" id="ARBA00022679"/>
    </source>
</evidence>
<keyword evidence="2" id="KW-0012">Acyltransferase</keyword>
<dbReference type="GO" id="GO:0016747">
    <property type="term" value="F:acyltransferase activity, transferring groups other than amino-acyl groups"/>
    <property type="evidence" value="ECO:0007669"/>
    <property type="project" value="InterPro"/>
</dbReference>
<proteinExistence type="predicted"/>